<name>A0AA35TBB8_GEOBA</name>
<dbReference type="AlphaFoldDB" id="A0AA35TBB8"/>
<evidence type="ECO:0000313" key="6">
    <source>
        <dbReference type="EMBL" id="CAI8044819.1"/>
    </source>
</evidence>
<keyword evidence="2 6" id="KW-0067">ATP-binding</keyword>
<dbReference type="SUPFAM" id="SSF52540">
    <property type="entry name" value="P-loop containing nucleoside triphosphate hydrolases"/>
    <property type="match status" value="1"/>
</dbReference>
<evidence type="ECO:0000259" key="5">
    <source>
        <dbReference type="SMART" id="SM01086"/>
    </source>
</evidence>
<evidence type="ECO:0000256" key="1">
    <source>
        <dbReference type="ARBA" id="ARBA00022741"/>
    </source>
</evidence>
<dbReference type="InterPro" id="IPR003593">
    <property type="entry name" value="AAA+_ATPase"/>
</dbReference>
<dbReference type="InterPro" id="IPR003959">
    <property type="entry name" value="ATPase_AAA_core"/>
</dbReference>
<feature type="domain" description="AAA+ ATPase" evidence="4">
    <location>
        <begin position="109"/>
        <end position="316"/>
    </location>
</feature>
<dbReference type="PANTHER" id="PTHR48102:SF7">
    <property type="entry name" value="ATP-DEPENDENT CLP PROTEASE ATP-BINDING SUBUNIT CLPX-LIKE, MITOCHONDRIAL"/>
    <property type="match status" value="1"/>
</dbReference>
<reference evidence="6" key="1">
    <citation type="submission" date="2023-03" db="EMBL/GenBank/DDBJ databases">
        <authorList>
            <person name="Steffen K."/>
            <person name="Cardenas P."/>
        </authorList>
    </citation>
    <scope>NUCLEOTIDE SEQUENCE</scope>
</reference>
<keyword evidence="6" id="KW-0378">Hydrolase</keyword>
<dbReference type="GO" id="GO:0051603">
    <property type="term" value="P:proteolysis involved in protein catabolic process"/>
    <property type="evidence" value="ECO:0007669"/>
    <property type="project" value="TreeGrafter"/>
</dbReference>
<feature type="domain" description="Clp ATPase C-terminal" evidence="5">
    <location>
        <begin position="310"/>
        <end position="404"/>
    </location>
</feature>
<keyword evidence="6" id="KW-0645">Protease</keyword>
<dbReference type="SMART" id="SM00382">
    <property type="entry name" value="AAA"/>
    <property type="match status" value="1"/>
</dbReference>
<protein>
    <submittedName>
        <fullName evidence="6">ATP-dependent Clp protease ATP-binding subunit ClpX</fullName>
    </submittedName>
</protein>
<dbReference type="PANTHER" id="PTHR48102">
    <property type="entry name" value="ATP-DEPENDENT CLP PROTEASE ATP-BINDING SUBUNIT CLPX-LIKE, MITOCHONDRIAL-RELATED"/>
    <property type="match status" value="1"/>
</dbReference>
<dbReference type="InterPro" id="IPR050052">
    <property type="entry name" value="ATP-dep_Clp_protease_ClpX"/>
</dbReference>
<dbReference type="Pfam" id="PF07724">
    <property type="entry name" value="AAA_2"/>
    <property type="match status" value="1"/>
</dbReference>
<proteinExistence type="predicted"/>
<dbReference type="EMBL" id="CASHTH010003423">
    <property type="protein sequence ID" value="CAI8044819.1"/>
    <property type="molecule type" value="Genomic_DNA"/>
</dbReference>
<keyword evidence="1" id="KW-0547">Nucleotide-binding</keyword>
<comment type="caution">
    <text evidence="6">The sequence shown here is derived from an EMBL/GenBank/DDBJ whole genome shotgun (WGS) entry which is preliminary data.</text>
</comment>
<accession>A0AA35TBB8</accession>
<dbReference type="InterPro" id="IPR019489">
    <property type="entry name" value="Clp_ATPase_C"/>
</dbReference>
<keyword evidence="7" id="KW-1185">Reference proteome</keyword>
<dbReference type="Gene3D" id="3.40.50.300">
    <property type="entry name" value="P-loop containing nucleotide triphosphate hydrolases"/>
    <property type="match status" value="1"/>
</dbReference>
<organism evidence="6 7">
    <name type="scientific">Geodia barretti</name>
    <name type="common">Barrett's horny sponge</name>
    <dbReference type="NCBI Taxonomy" id="519541"/>
    <lineage>
        <taxon>Eukaryota</taxon>
        <taxon>Metazoa</taxon>
        <taxon>Porifera</taxon>
        <taxon>Demospongiae</taxon>
        <taxon>Heteroscleromorpha</taxon>
        <taxon>Tetractinellida</taxon>
        <taxon>Astrophorina</taxon>
        <taxon>Geodiidae</taxon>
        <taxon>Geodia</taxon>
    </lineage>
</organism>
<dbReference type="GO" id="GO:0016887">
    <property type="term" value="F:ATP hydrolysis activity"/>
    <property type="evidence" value="ECO:0007669"/>
    <property type="project" value="InterPro"/>
</dbReference>
<dbReference type="GO" id="GO:0005524">
    <property type="term" value="F:ATP binding"/>
    <property type="evidence" value="ECO:0007669"/>
    <property type="project" value="UniProtKB-KW"/>
</dbReference>
<sequence length="510" mass="57829">MNTNKKIPTPEEIEKEFQEFVQQKYGGSVRLINASAGEPAPEAEEEVPEPKKNFDLKFDLKPKEIKQYLDRYVIQQDEAKKALAIAVCDHYNHVRECHEDPTAADADYSKQNIVMLGPTGVGKTYLIRHIAKLIGVPFVKADATRFSETGYVGANVDDLIRELVTQAEDNLELAQYGIIYLDEADKIATPPNIIGRDVSGRGVQIGLLKLMEETEVMRAAMEFQKSGKVEKEVINTRHILFIISGAFTGMTDIIKKRLHQSKIGFNAEIISQTDDRHSISRASHRKTSSTSALNPNSSGRLPVHVICTELGVDDLFYILKHSEGSIIRQYENAFRAYGITTLFSDCGLRRIAEKAIAQKTGARALMTVCEKVLRNYKFELPSTSVEEFVVTAEVVDAPDTELKRIIEDHNYNRRIVMCEQVRRYEAQFYTEHQLQIQFDDEATALICERSIANEQTVQQVCDQLLGSYQHGLNLIKQNTEQSTFTFPKAVLENPDQVLEEWIRESYTTKR</sequence>
<dbReference type="Proteomes" id="UP001174909">
    <property type="component" value="Unassembled WGS sequence"/>
</dbReference>
<dbReference type="Gene3D" id="1.10.8.60">
    <property type="match status" value="1"/>
</dbReference>
<evidence type="ECO:0000256" key="3">
    <source>
        <dbReference type="SAM" id="MobiDB-lite"/>
    </source>
</evidence>
<evidence type="ECO:0000313" key="7">
    <source>
        <dbReference type="Proteomes" id="UP001174909"/>
    </source>
</evidence>
<evidence type="ECO:0000259" key="4">
    <source>
        <dbReference type="SMART" id="SM00382"/>
    </source>
</evidence>
<dbReference type="InterPro" id="IPR027417">
    <property type="entry name" value="P-loop_NTPase"/>
</dbReference>
<gene>
    <name evidence="6" type="ORF">GBAR_LOCUS24824</name>
</gene>
<dbReference type="SMART" id="SM01086">
    <property type="entry name" value="ClpB_D2-small"/>
    <property type="match status" value="1"/>
</dbReference>
<evidence type="ECO:0000256" key="2">
    <source>
        <dbReference type="ARBA" id="ARBA00022840"/>
    </source>
</evidence>
<dbReference type="GO" id="GO:0008233">
    <property type="term" value="F:peptidase activity"/>
    <property type="evidence" value="ECO:0007669"/>
    <property type="project" value="UniProtKB-KW"/>
</dbReference>
<feature type="region of interest" description="Disordered" evidence="3">
    <location>
        <begin position="276"/>
        <end position="296"/>
    </location>
</feature>